<feature type="region of interest" description="Disordered" evidence="1">
    <location>
        <begin position="1279"/>
        <end position="1321"/>
    </location>
</feature>
<evidence type="ECO:0000256" key="1">
    <source>
        <dbReference type="SAM" id="MobiDB-lite"/>
    </source>
</evidence>
<dbReference type="EMBL" id="CM000652">
    <property type="protein sequence ID" value="EED88131.1"/>
    <property type="molecule type" value="Genomic_DNA"/>
</dbReference>
<organism evidence="3 4">
    <name type="scientific">Thalassiosira pseudonana</name>
    <name type="common">Marine diatom</name>
    <name type="synonym">Cyclotella nana</name>
    <dbReference type="NCBI Taxonomy" id="35128"/>
    <lineage>
        <taxon>Eukaryota</taxon>
        <taxon>Sar</taxon>
        <taxon>Stramenopiles</taxon>
        <taxon>Ochrophyta</taxon>
        <taxon>Bacillariophyta</taxon>
        <taxon>Coscinodiscophyceae</taxon>
        <taxon>Thalassiosirophycidae</taxon>
        <taxon>Thalassiosirales</taxon>
        <taxon>Thalassiosiraceae</taxon>
        <taxon>Thalassiosira</taxon>
    </lineage>
</organism>
<dbReference type="STRING" id="35128.B8CF18"/>
<feature type="domain" description="AMP-dependent synthetase/ligase" evidence="2">
    <location>
        <begin position="330"/>
        <end position="574"/>
    </location>
</feature>
<dbReference type="PANTHER" id="PTHR45527">
    <property type="entry name" value="NONRIBOSOMAL PEPTIDE SYNTHETASE"/>
    <property type="match status" value="1"/>
</dbReference>
<dbReference type="InterPro" id="IPR006162">
    <property type="entry name" value="Ppantetheine_attach_site"/>
</dbReference>
<evidence type="ECO:0000313" key="3">
    <source>
        <dbReference type="EMBL" id="EED88131.1"/>
    </source>
</evidence>
<dbReference type="InterPro" id="IPR045851">
    <property type="entry name" value="AMP-bd_C_sf"/>
</dbReference>
<dbReference type="PANTHER" id="PTHR45527:SF1">
    <property type="entry name" value="FATTY ACID SYNTHASE"/>
    <property type="match status" value="1"/>
</dbReference>
<dbReference type="OMA" id="ANEICLM"/>
<dbReference type="RefSeq" id="XP_002294771.1">
    <property type="nucleotide sequence ID" value="XM_002294735.1"/>
</dbReference>
<dbReference type="SUPFAM" id="SSF48403">
    <property type="entry name" value="Ankyrin repeat"/>
    <property type="match status" value="1"/>
</dbReference>
<dbReference type="eggNOG" id="KOG1178">
    <property type="taxonomic scope" value="Eukaryota"/>
</dbReference>
<dbReference type="GO" id="GO:0031177">
    <property type="term" value="F:phosphopantetheine binding"/>
    <property type="evidence" value="ECO:0000318"/>
    <property type="project" value="GO_Central"/>
</dbReference>
<dbReference type="InterPro" id="IPR000873">
    <property type="entry name" value="AMP-dep_synth/lig_dom"/>
</dbReference>
<protein>
    <recommendedName>
        <fullName evidence="2">AMP-dependent synthetase/ligase domain-containing protein</fullName>
    </recommendedName>
</protein>
<gene>
    <name evidence="3" type="ORF">THAPSDRAFT_11612</name>
</gene>
<dbReference type="Proteomes" id="UP000001449">
    <property type="component" value="Chromosome 20"/>
</dbReference>
<accession>B8CF18</accession>
<dbReference type="Pfam" id="PF00501">
    <property type="entry name" value="AMP-binding"/>
    <property type="match status" value="1"/>
</dbReference>
<feature type="compositionally biased region" description="Acidic residues" evidence="1">
    <location>
        <begin position="1301"/>
        <end position="1321"/>
    </location>
</feature>
<dbReference type="Gene3D" id="1.25.40.20">
    <property type="entry name" value="Ankyrin repeat-containing domain"/>
    <property type="match status" value="1"/>
</dbReference>
<dbReference type="GO" id="GO:0044550">
    <property type="term" value="P:secondary metabolite biosynthetic process"/>
    <property type="evidence" value="ECO:0000318"/>
    <property type="project" value="GO_Central"/>
</dbReference>
<dbReference type="Gene3D" id="3.40.50.12780">
    <property type="entry name" value="N-terminal domain of ligase-like"/>
    <property type="match status" value="1"/>
</dbReference>
<dbReference type="InterPro" id="IPR042099">
    <property type="entry name" value="ANL_N_sf"/>
</dbReference>
<dbReference type="GO" id="GO:0043041">
    <property type="term" value="P:amino acid activation for nonribosomal peptide biosynthetic process"/>
    <property type="evidence" value="ECO:0000318"/>
    <property type="project" value="GO_Central"/>
</dbReference>
<dbReference type="PaxDb" id="35128-Thaps11612"/>
<reference evidence="3 4" key="1">
    <citation type="journal article" date="2004" name="Science">
        <title>The genome of the diatom Thalassiosira pseudonana: ecology, evolution, and metabolism.</title>
        <authorList>
            <person name="Armbrust E.V."/>
            <person name="Berges J.A."/>
            <person name="Bowler C."/>
            <person name="Green B.R."/>
            <person name="Martinez D."/>
            <person name="Putnam N.H."/>
            <person name="Zhou S."/>
            <person name="Allen A.E."/>
            <person name="Apt K.E."/>
            <person name="Bechner M."/>
            <person name="Brzezinski M.A."/>
            <person name="Chaal B.K."/>
            <person name="Chiovitti A."/>
            <person name="Davis A.K."/>
            <person name="Demarest M.S."/>
            <person name="Detter J.C."/>
            <person name="Glavina T."/>
            <person name="Goodstein D."/>
            <person name="Hadi M.Z."/>
            <person name="Hellsten U."/>
            <person name="Hildebrand M."/>
            <person name="Jenkins B.D."/>
            <person name="Jurka J."/>
            <person name="Kapitonov V.V."/>
            <person name="Kroger N."/>
            <person name="Lau W.W."/>
            <person name="Lane T.W."/>
            <person name="Larimer F.W."/>
            <person name="Lippmeier J.C."/>
            <person name="Lucas S."/>
            <person name="Medina M."/>
            <person name="Montsant A."/>
            <person name="Obornik M."/>
            <person name="Parker M.S."/>
            <person name="Palenik B."/>
            <person name="Pazour G.J."/>
            <person name="Richardson P.M."/>
            <person name="Rynearson T.A."/>
            <person name="Saito M.A."/>
            <person name="Schwartz D.C."/>
            <person name="Thamatrakoln K."/>
            <person name="Valentin K."/>
            <person name="Vardi A."/>
            <person name="Wilkerson F.P."/>
            <person name="Rokhsar D.S."/>
        </authorList>
    </citation>
    <scope>NUCLEOTIDE SEQUENCE [LARGE SCALE GENOMIC DNA]</scope>
    <source>
        <strain evidence="3 4">CCMP1335</strain>
    </source>
</reference>
<dbReference type="SUPFAM" id="SSF56801">
    <property type="entry name" value="Acetyl-CoA synthetase-like"/>
    <property type="match status" value="1"/>
</dbReference>
<dbReference type="Pfam" id="PF13637">
    <property type="entry name" value="Ank_4"/>
    <property type="match status" value="1"/>
</dbReference>
<dbReference type="HOGENOM" id="CLU_251762_0_0_1"/>
<dbReference type="InParanoid" id="B8CF18"/>
<proteinExistence type="predicted"/>
<reference evidence="3 4" key="2">
    <citation type="journal article" date="2008" name="Nature">
        <title>The Phaeodactylum genome reveals the evolutionary history of diatom genomes.</title>
        <authorList>
            <person name="Bowler C."/>
            <person name="Allen A.E."/>
            <person name="Badger J.H."/>
            <person name="Grimwood J."/>
            <person name="Jabbari K."/>
            <person name="Kuo A."/>
            <person name="Maheswari U."/>
            <person name="Martens C."/>
            <person name="Maumus F."/>
            <person name="Otillar R.P."/>
            <person name="Rayko E."/>
            <person name="Salamov A."/>
            <person name="Vandepoele K."/>
            <person name="Beszteri B."/>
            <person name="Gruber A."/>
            <person name="Heijde M."/>
            <person name="Katinka M."/>
            <person name="Mock T."/>
            <person name="Valentin K."/>
            <person name="Verret F."/>
            <person name="Berges J.A."/>
            <person name="Brownlee C."/>
            <person name="Cadoret J.P."/>
            <person name="Chiovitti A."/>
            <person name="Choi C.J."/>
            <person name="Coesel S."/>
            <person name="De Martino A."/>
            <person name="Detter J.C."/>
            <person name="Durkin C."/>
            <person name="Falciatore A."/>
            <person name="Fournet J."/>
            <person name="Haruta M."/>
            <person name="Huysman M.J."/>
            <person name="Jenkins B.D."/>
            <person name="Jiroutova K."/>
            <person name="Jorgensen R.E."/>
            <person name="Joubert Y."/>
            <person name="Kaplan A."/>
            <person name="Kroger N."/>
            <person name="Kroth P.G."/>
            <person name="La Roche J."/>
            <person name="Lindquist E."/>
            <person name="Lommer M."/>
            <person name="Martin-Jezequel V."/>
            <person name="Lopez P.J."/>
            <person name="Lucas S."/>
            <person name="Mangogna M."/>
            <person name="McGinnis K."/>
            <person name="Medlin L.K."/>
            <person name="Montsant A."/>
            <person name="Oudot-Le Secq M.P."/>
            <person name="Napoli C."/>
            <person name="Obornik M."/>
            <person name="Parker M.S."/>
            <person name="Petit J.L."/>
            <person name="Porcel B.M."/>
            <person name="Poulsen N."/>
            <person name="Robison M."/>
            <person name="Rychlewski L."/>
            <person name="Rynearson T.A."/>
            <person name="Schmutz J."/>
            <person name="Shapiro H."/>
            <person name="Siaut M."/>
            <person name="Stanley M."/>
            <person name="Sussman M.R."/>
            <person name="Taylor A.R."/>
            <person name="Vardi A."/>
            <person name="von Dassow P."/>
            <person name="Vyverman W."/>
            <person name="Willis A."/>
            <person name="Wyrwicz L.S."/>
            <person name="Rokhsar D.S."/>
            <person name="Weissenbach J."/>
            <person name="Armbrust E.V."/>
            <person name="Green B.R."/>
            <person name="Van de Peer Y."/>
            <person name="Grigoriev I.V."/>
        </authorList>
    </citation>
    <scope>NUCLEOTIDE SEQUENCE [LARGE SCALE GENOMIC DNA]</scope>
    <source>
        <strain evidence="3 4">CCMP1335</strain>
    </source>
</reference>
<dbReference type="InterPro" id="IPR036770">
    <property type="entry name" value="Ankyrin_rpt-contain_sf"/>
</dbReference>
<dbReference type="SMART" id="SM00248">
    <property type="entry name" value="ANK"/>
    <property type="match status" value="4"/>
</dbReference>
<evidence type="ECO:0000313" key="4">
    <source>
        <dbReference type="Proteomes" id="UP000001449"/>
    </source>
</evidence>
<evidence type="ECO:0000259" key="2">
    <source>
        <dbReference type="Pfam" id="PF00501"/>
    </source>
</evidence>
<sequence>MNQSNAKPPAVPSSSPEIWHEFLQSSAIKYVWPQRSDATHAEVDVAANASHSQQSRCPSDYYWHVDLLRQWQQCYTPSEATYVDHEVSVDAINGVSSISYGSLLLLAAHLSDVLRRRLPLIPLHEAYEDKNTTGDETISGNVEDTSLRIGVAIPEGPFLPLFILVVHALNVAVAEDWLFLDSTASNRAVDNIKHRCKGVVIIPLETDEAPARLQHILSDSNPNLILVAPGRDTENLNNVLGVQEPSELEATIVTIQLVDYTQLVQEAISSIKVDLDELYPPEVQDSTIDSLRYPHAIAGCWDVARLVAIGCIQLGRASVKENNGLSLDSKPKGCLSSLSSLKHYIRAKNLAHCVDRSSVVLLASAITFDPCFSDCLATFVANATLGMAPRERLYGHSGDDDADAGSGSNTAYRGLTRILRQLQITNALCTPTLWATVEGNPPENVPTLQVVALGGEPIPKTMVGRWARRKPDVIVTDEGSGELHREYPRLYATYGVTEACVYQTCGEVVQSQNTDCKNQLGQSVGVPLLGTVVSICCPLPEEELPESIPQLERVQQSEDGEPAIGEVVLSGAQVDAMCSYLNLPELTKRVFVQSCDEKVGNYPYFYRTGDLGYLDPSNNNALRILGRIKGDGMVKLNGIRIELAEIESSVIDDVADGRGGALVAECIASVTAASPTAASDDNEGQHKQLIAYCILSPASISELSIRSEQLRRGLIIPPGPLLSLLRARCDRRVRKGCTPAFFVLIDRLPLGPTGKKDRSQLPLLSKCSLMGDKSNEDGCSLWDCGVVGPIVSRKICECLNLQSCQRHLITRETNFFTLGGDSLAATRITRGLYALHHGVRDSRNLGGATGTLDGCFAAKYLIQSSTLGAYVDFLHSHSAFEMSTATDDTADNAHMVHNATITSDVKHSADPLFSSLIEAITLGYSSVALGLLDLGVDPNSQPSRGRLGKVKDRNQQRILFQGNPLHLACIRGDHMLVERLLSKGETDRLVKSTSNLVAQITLRLPSLGCKANTPNATGSFPIHLACSSLEDTNAAGEEDASKEDVSRKECVRMLLEAGTPITIKDGNKQTILHSAARSGRCELLRFVMSKWKNAVETMGIKSQSNDPDEVYDCASPSISKANVHNHRTSVIIETPLEMCIRLYGDSDGIGKEISSMLRNESCCEGYDSMRGSLSPSVLLLLGYRSVVASVDVEACFHLASRHSPPRPLANSLHNNTLSSMAMATTMAPPPPLQRIALLLVATTAVVTASSSTSTSINSHVTRRTSSSITRVTSPAFLTQRHHHQQQQHLLSALQTRGGGTDEIDYDSEYDSDEYDSDEEEEPIVTTAKKLATSTKSAALKKNKSAAVKVASSKAKVNAAMSTTKTTVKKPSLYKRHVPYIIRAMLNPFTLVAMTKAYFVSLMDINYLKENGITSVVYEGGIVAVLKAVFMDVSVRNVHMCFFH</sequence>
<dbReference type="PROSITE" id="PS00012">
    <property type="entry name" value="PHOSPHOPANTETHEINE"/>
    <property type="match status" value="1"/>
</dbReference>
<dbReference type="KEGG" id="tps:THAPSDRAFT_11612"/>
<name>B8CF18_THAPS</name>
<dbReference type="InterPro" id="IPR002110">
    <property type="entry name" value="Ankyrin_rpt"/>
</dbReference>
<dbReference type="GO" id="GO:0005737">
    <property type="term" value="C:cytoplasm"/>
    <property type="evidence" value="ECO:0000318"/>
    <property type="project" value="GO_Central"/>
</dbReference>
<keyword evidence="4" id="KW-1185">Reference proteome</keyword>
<dbReference type="Gene3D" id="3.30.300.30">
    <property type="match status" value="1"/>
</dbReference>
<dbReference type="GeneID" id="7447772"/>